<dbReference type="EC" id="1.1.1.35" evidence="7"/>
<dbReference type="Pfam" id="PF02737">
    <property type="entry name" value="3HCDH_N"/>
    <property type="match status" value="1"/>
</dbReference>
<dbReference type="Proteomes" id="UP000517106">
    <property type="component" value="Unassembled WGS sequence"/>
</dbReference>
<dbReference type="InterPro" id="IPR008927">
    <property type="entry name" value="6-PGluconate_DH-like_C_sf"/>
</dbReference>
<sequence>MEFKNIMIAGAGVLGSQIAYQTALSGFPVTVYNHHIDTAERRIKALKADYQRDLHLTDEEFQKGLDNIKVITDDIETAVKDADLMIEALPESLELKDSFYQKVSKLAPEKTVFASNSSTFIPSQLAPHTDRPTKFLNMHFANHIWRFNVVEIMGSDKTEPAVIEAATKFAREIKMVPIVLHKEQHGYILNSLLIPLLAAGLGLWAKGVAEPETIDKDWMISTGAPMGPFGILDMVGLRTAAQIELNTYAQTKDESHKAIAEKMQEMIKEGHEGKESGQGFYTYPHPAFMDPDFLKH</sequence>
<name>A0A7W3YNE4_9LACO</name>
<comment type="pathway">
    <text evidence="1">Lipid metabolism; butanoate metabolism.</text>
</comment>
<reference evidence="7 8" key="1">
    <citation type="submission" date="2020-07" db="EMBL/GenBank/DDBJ databases">
        <title>Description of Limosilactobacillus balticus sp. nov., Limosilactobacillus agrestis sp. nov., Limosilactobacillus albertensis sp. nov., Limosilactobacillus rudii sp. nov., Limosilactobacillus fastidiosus sp. nov., five novel Limosilactobacillus species isolated from the vertebrate gastrointestinal tract, and proposal of 6 subspecies of Limosilactobacillus reuteri adapted to the gastrointestinal tract of specific vertebrate hosts.</title>
        <authorList>
            <person name="Li F."/>
            <person name="Cheng C."/>
            <person name="Zheng J."/>
            <person name="Quevedo R.M."/>
            <person name="Li J."/>
            <person name="Roos S."/>
            <person name="Gaenzle M.G."/>
            <person name="Walter J."/>
        </authorList>
    </citation>
    <scope>NUCLEOTIDE SEQUENCE [LARGE SCALE GENOMIC DNA]</scope>
    <source>
        <strain evidence="7 8">STM2_1</strain>
    </source>
</reference>
<dbReference type="GO" id="GO:0070403">
    <property type="term" value="F:NAD+ binding"/>
    <property type="evidence" value="ECO:0007669"/>
    <property type="project" value="InterPro"/>
</dbReference>
<dbReference type="PANTHER" id="PTHR48075:SF5">
    <property type="entry name" value="3-HYDROXYBUTYRYL-COA DEHYDROGENASE"/>
    <property type="match status" value="1"/>
</dbReference>
<dbReference type="InterPro" id="IPR013328">
    <property type="entry name" value="6PGD_dom2"/>
</dbReference>
<organism evidence="7 8">
    <name type="scientific">Limosilactobacillus rudii</name>
    <dbReference type="NCBI Taxonomy" id="2759755"/>
    <lineage>
        <taxon>Bacteria</taxon>
        <taxon>Bacillati</taxon>
        <taxon>Bacillota</taxon>
        <taxon>Bacilli</taxon>
        <taxon>Lactobacillales</taxon>
        <taxon>Lactobacillaceae</taxon>
        <taxon>Limosilactobacillus</taxon>
    </lineage>
</organism>
<feature type="domain" description="3-hydroxyacyl-CoA dehydrogenase NAD binding" evidence="6">
    <location>
        <begin position="6"/>
        <end position="182"/>
    </location>
</feature>
<comment type="caution">
    <text evidence="7">The sequence shown here is derived from an EMBL/GenBank/DDBJ whole genome shotgun (WGS) entry which is preliminary data.</text>
</comment>
<dbReference type="Pfam" id="PF00725">
    <property type="entry name" value="3HCDH"/>
    <property type="match status" value="1"/>
</dbReference>
<evidence type="ECO:0000259" key="5">
    <source>
        <dbReference type="Pfam" id="PF00725"/>
    </source>
</evidence>
<keyword evidence="8" id="KW-1185">Reference proteome</keyword>
<evidence type="ECO:0000256" key="2">
    <source>
        <dbReference type="ARBA" id="ARBA00009463"/>
    </source>
</evidence>
<dbReference type="GO" id="GO:0003857">
    <property type="term" value="F:(3S)-3-hydroxyacyl-CoA dehydrogenase (NAD+) activity"/>
    <property type="evidence" value="ECO:0007669"/>
    <property type="project" value="UniProtKB-EC"/>
</dbReference>
<dbReference type="InterPro" id="IPR006108">
    <property type="entry name" value="3HC_DH_C"/>
</dbReference>
<feature type="domain" description="3-hydroxyacyl-CoA dehydrogenase C-terminal" evidence="5">
    <location>
        <begin position="186"/>
        <end position="283"/>
    </location>
</feature>
<dbReference type="Gene3D" id="1.10.1040.10">
    <property type="entry name" value="N-(1-d-carboxylethyl)-l-norvaline Dehydrogenase, domain 2"/>
    <property type="match status" value="1"/>
</dbReference>
<dbReference type="Gene3D" id="3.40.50.720">
    <property type="entry name" value="NAD(P)-binding Rossmann-like Domain"/>
    <property type="match status" value="1"/>
</dbReference>
<keyword evidence="3 7" id="KW-0560">Oxidoreductase</keyword>
<dbReference type="AlphaFoldDB" id="A0A7W3YNE4"/>
<gene>
    <name evidence="7" type="ORF">H5S09_09005</name>
</gene>
<protein>
    <submittedName>
        <fullName evidence="7">3-hydroxyacyl-CoA dehydrogenase</fullName>
        <ecNumber evidence="7">1.1.1.35</ecNumber>
    </submittedName>
</protein>
<evidence type="ECO:0000313" key="8">
    <source>
        <dbReference type="Proteomes" id="UP000517106"/>
    </source>
</evidence>
<evidence type="ECO:0000256" key="3">
    <source>
        <dbReference type="ARBA" id="ARBA00023002"/>
    </source>
</evidence>
<comment type="similarity">
    <text evidence="2">Belongs to the 3-hydroxyacyl-CoA dehydrogenase family.</text>
</comment>
<dbReference type="PIRSF" id="PIRSF000105">
    <property type="entry name" value="HCDH"/>
    <property type="match status" value="1"/>
</dbReference>
<dbReference type="InterPro" id="IPR022694">
    <property type="entry name" value="3-OHacyl-CoA_DH"/>
</dbReference>
<dbReference type="InterPro" id="IPR036291">
    <property type="entry name" value="NAD(P)-bd_dom_sf"/>
</dbReference>
<dbReference type="GO" id="GO:0006631">
    <property type="term" value="P:fatty acid metabolic process"/>
    <property type="evidence" value="ECO:0007669"/>
    <property type="project" value="InterPro"/>
</dbReference>
<evidence type="ECO:0000313" key="7">
    <source>
        <dbReference type="EMBL" id="MBB1098073.1"/>
    </source>
</evidence>
<dbReference type="RefSeq" id="WP_182596785.1">
    <property type="nucleotide sequence ID" value="NZ_JACIVA010000054.1"/>
</dbReference>
<dbReference type="SUPFAM" id="SSF48179">
    <property type="entry name" value="6-phosphogluconate dehydrogenase C-terminal domain-like"/>
    <property type="match status" value="1"/>
</dbReference>
<accession>A0A7W3YNE4</accession>
<dbReference type="EMBL" id="JACIVA010000054">
    <property type="protein sequence ID" value="MBB1098073.1"/>
    <property type="molecule type" value="Genomic_DNA"/>
</dbReference>
<proteinExistence type="inferred from homology"/>
<dbReference type="NCBIfam" id="NF006143">
    <property type="entry name" value="PRK08293.1"/>
    <property type="match status" value="1"/>
</dbReference>
<feature type="site" description="Important for catalytic activity" evidence="4">
    <location>
        <position position="139"/>
    </location>
</feature>
<evidence type="ECO:0000256" key="4">
    <source>
        <dbReference type="PIRSR" id="PIRSR000105-1"/>
    </source>
</evidence>
<evidence type="ECO:0000256" key="1">
    <source>
        <dbReference type="ARBA" id="ARBA00005086"/>
    </source>
</evidence>
<dbReference type="SUPFAM" id="SSF51735">
    <property type="entry name" value="NAD(P)-binding Rossmann-fold domains"/>
    <property type="match status" value="1"/>
</dbReference>
<dbReference type="InterPro" id="IPR006176">
    <property type="entry name" value="3-OHacyl-CoA_DH_NAD-bd"/>
</dbReference>
<dbReference type="PANTHER" id="PTHR48075">
    <property type="entry name" value="3-HYDROXYACYL-COA DEHYDROGENASE FAMILY PROTEIN"/>
    <property type="match status" value="1"/>
</dbReference>
<evidence type="ECO:0000259" key="6">
    <source>
        <dbReference type="Pfam" id="PF02737"/>
    </source>
</evidence>